<comment type="caution">
    <text evidence="3">The sequence shown here is derived from an EMBL/GenBank/DDBJ whole genome shotgun (WGS) entry which is preliminary data.</text>
</comment>
<keyword evidence="1" id="KW-0732">Signal</keyword>
<gene>
    <name evidence="3" type="ORF">DY245_15860</name>
</gene>
<keyword evidence="4" id="KW-1185">Reference proteome</keyword>
<reference evidence="3 4" key="1">
    <citation type="submission" date="2018-08" db="EMBL/GenBank/DDBJ databases">
        <title>Streptomyces NEAU-D10 sp. nov., a novel Actinomycete isolated from soil.</title>
        <authorList>
            <person name="Jin L."/>
        </authorList>
    </citation>
    <scope>NUCLEOTIDE SEQUENCE [LARGE SCALE GENOMIC DNA]</scope>
    <source>
        <strain evidence="3 4">NEAU-D10</strain>
    </source>
</reference>
<dbReference type="SUPFAM" id="SSF47090">
    <property type="entry name" value="PGBD-like"/>
    <property type="match status" value="1"/>
</dbReference>
<evidence type="ECO:0000256" key="1">
    <source>
        <dbReference type="SAM" id="SignalP"/>
    </source>
</evidence>
<feature type="chain" id="PRO_5016953667" evidence="1">
    <location>
        <begin position="30"/>
        <end position="122"/>
    </location>
</feature>
<dbReference type="OrthoDB" id="9815541at2"/>
<dbReference type="Gene3D" id="1.10.101.10">
    <property type="entry name" value="PGBD-like superfamily/PGBD"/>
    <property type="match status" value="1"/>
</dbReference>
<proteinExistence type="predicted"/>
<feature type="signal peptide" evidence="1">
    <location>
        <begin position="1"/>
        <end position="29"/>
    </location>
</feature>
<dbReference type="InterPro" id="IPR036365">
    <property type="entry name" value="PGBD-like_sf"/>
</dbReference>
<dbReference type="RefSeq" id="WP_128507831.1">
    <property type="nucleotide sequence ID" value="NZ_QUAC01000125.1"/>
</dbReference>
<dbReference type="Pfam" id="PF01471">
    <property type="entry name" value="PG_binding_1"/>
    <property type="match status" value="1"/>
</dbReference>
<sequence>MLTLRRTTTTVSAMAAGLLLAMAPALAHAAPPASAHTAVSPARVVAHCGYYDGDATTGFGDFGYRVREIQCLINHWRGGTPLEVDGDFGPRTESWVARFQDVKGLFVDGVVGPLTWAALRGA</sequence>
<name>A0A371Q400_STRIH</name>
<evidence type="ECO:0000313" key="4">
    <source>
        <dbReference type="Proteomes" id="UP000262477"/>
    </source>
</evidence>
<protein>
    <submittedName>
        <fullName evidence="3">Peptidoglycan-binding protein</fullName>
    </submittedName>
</protein>
<organism evidence="3 4">
    <name type="scientific">Streptomyces inhibens</name>
    <dbReference type="NCBI Taxonomy" id="2293571"/>
    <lineage>
        <taxon>Bacteria</taxon>
        <taxon>Bacillati</taxon>
        <taxon>Actinomycetota</taxon>
        <taxon>Actinomycetes</taxon>
        <taxon>Kitasatosporales</taxon>
        <taxon>Streptomycetaceae</taxon>
        <taxon>Streptomyces</taxon>
    </lineage>
</organism>
<feature type="domain" description="Peptidoglycan binding-like" evidence="2">
    <location>
        <begin position="65"/>
        <end position="119"/>
    </location>
</feature>
<dbReference type="InterPro" id="IPR002477">
    <property type="entry name" value="Peptidoglycan-bd-like"/>
</dbReference>
<evidence type="ECO:0000259" key="2">
    <source>
        <dbReference type="Pfam" id="PF01471"/>
    </source>
</evidence>
<dbReference type="InterPro" id="IPR036366">
    <property type="entry name" value="PGBDSf"/>
</dbReference>
<accession>A0A371Q400</accession>
<dbReference type="EMBL" id="QUAC01000125">
    <property type="protein sequence ID" value="REK89428.1"/>
    <property type="molecule type" value="Genomic_DNA"/>
</dbReference>
<dbReference type="AlphaFoldDB" id="A0A371Q400"/>
<evidence type="ECO:0000313" key="3">
    <source>
        <dbReference type="EMBL" id="REK89428.1"/>
    </source>
</evidence>
<dbReference type="Proteomes" id="UP000262477">
    <property type="component" value="Unassembled WGS sequence"/>
</dbReference>